<keyword evidence="2" id="KW-1185">Reference proteome</keyword>
<dbReference type="RefSeq" id="WP_122962327.1">
    <property type="nucleotide sequence ID" value="NZ_BJMH01000023.1"/>
</dbReference>
<evidence type="ECO:0008006" key="3">
    <source>
        <dbReference type="Google" id="ProtNLM"/>
    </source>
</evidence>
<organism evidence="1 2">
    <name type="scientific">Brevibacillus parabrevis</name>
    <dbReference type="NCBI Taxonomy" id="54914"/>
    <lineage>
        <taxon>Bacteria</taxon>
        <taxon>Bacillati</taxon>
        <taxon>Bacillota</taxon>
        <taxon>Bacilli</taxon>
        <taxon>Bacillales</taxon>
        <taxon>Paenibacillaceae</taxon>
        <taxon>Brevibacillus</taxon>
    </lineage>
</organism>
<sequence>MLVQFRSCNSDLDYARFTLFFLQNRHAFSPSFSLADSLIHLLGFLSDSQVILIEEGSTKVIGWGHYQFMNAEREAAPDGETAFIHSVFVSLDYRSSRVFLRGFRYLAEQIQAVNHQARYVEFCARCEDDYLNRLYSKFAQVVGEQEGHFGQENIYRVELSRLVAYLGMTKQPIDGKET</sequence>
<dbReference type="AlphaFoldDB" id="A0A4Y3PSV3"/>
<accession>A0A4Y3PSV3</accession>
<dbReference type="STRING" id="54914.AV540_03705"/>
<dbReference type="EMBL" id="BJMH01000023">
    <property type="protein sequence ID" value="GEB34468.1"/>
    <property type="molecule type" value="Genomic_DNA"/>
</dbReference>
<dbReference type="GeneID" id="87610595"/>
<proteinExistence type="predicted"/>
<dbReference type="SUPFAM" id="SSF55729">
    <property type="entry name" value="Acyl-CoA N-acyltransferases (Nat)"/>
    <property type="match status" value="1"/>
</dbReference>
<reference evidence="1 2" key="1">
    <citation type="submission" date="2019-06" db="EMBL/GenBank/DDBJ databases">
        <title>Whole genome shotgun sequence of Brevibacillus parabrevis NBRC 12334.</title>
        <authorList>
            <person name="Hosoyama A."/>
            <person name="Uohara A."/>
            <person name="Ohji S."/>
            <person name="Ichikawa N."/>
        </authorList>
    </citation>
    <scope>NUCLEOTIDE SEQUENCE [LARGE SCALE GENOMIC DNA]</scope>
    <source>
        <strain evidence="1 2">NBRC 12334</strain>
    </source>
</reference>
<evidence type="ECO:0000313" key="1">
    <source>
        <dbReference type="EMBL" id="GEB34468.1"/>
    </source>
</evidence>
<evidence type="ECO:0000313" key="2">
    <source>
        <dbReference type="Proteomes" id="UP000316882"/>
    </source>
</evidence>
<gene>
    <name evidence="1" type="ORF">BPA01_40480</name>
</gene>
<name>A0A4Y3PSV3_BREPA</name>
<protein>
    <recommendedName>
        <fullName evidence="3">N-acetyltransferase domain-containing protein</fullName>
    </recommendedName>
</protein>
<dbReference type="InterPro" id="IPR016181">
    <property type="entry name" value="Acyl_CoA_acyltransferase"/>
</dbReference>
<dbReference type="Proteomes" id="UP000316882">
    <property type="component" value="Unassembled WGS sequence"/>
</dbReference>
<comment type="caution">
    <text evidence="1">The sequence shown here is derived from an EMBL/GenBank/DDBJ whole genome shotgun (WGS) entry which is preliminary data.</text>
</comment>